<dbReference type="Gene3D" id="1.25.40.20">
    <property type="entry name" value="Ankyrin repeat-containing domain"/>
    <property type="match status" value="1"/>
</dbReference>
<dbReference type="SUPFAM" id="SSF48403">
    <property type="entry name" value="Ankyrin repeat"/>
    <property type="match status" value="1"/>
</dbReference>
<dbReference type="InterPro" id="IPR002110">
    <property type="entry name" value="Ankyrin_rpt"/>
</dbReference>
<sequence>MKSSATNTVPGTDSDNIKKYLFKIGMKSQWKEVVQVYRNDEWAHKAKITRSGDTALHIAVSDCQEKWVAELVNLVAIEDLRIQNERGNTPLHLSAAMGNVGMCKYIAQKDPSLVGIPNKDKETPLFLASVQGKKDAFLCLHYICTPDESQQRFYRYCRRENGETVLHCAIAGEYFGNIYKHLI</sequence>
<dbReference type="EMBL" id="JBEDUW010000002">
    <property type="protein sequence ID" value="KAK9945240.1"/>
    <property type="molecule type" value="Genomic_DNA"/>
</dbReference>
<dbReference type="Proteomes" id="UP001457282">
    <property type="component" value="Unassembled WGS sequence"/>
</dbReference>
<name>A0AAW1YB40_RUBAR</name>
<protein>
    <submittedName>
        <fullName evidence="1">Uncharacterized protein</fullName>
    </submittedName>
</protein>
<proteinExistence type="predicted"/>
<comment type="caution">
    <text evidence="1">The sequence shown here is derived from an EMBL/GenBank/DDBJ whole genome shotgun (WGS) entry which is preliminary data.</text>
</comment>
<keyword evidence="2" id="KW-1185">Reference proteome</keyword>
<dbReference type="PANTHER" id="PTHR24121">
    <property type="entry name" value="NO MECHANORECEPTOR POTENTIAL C, ISOFORM D-RELATED"/>
    <property type="match status" value="1"/>
</dbReference>
<dbReference type="AlphaFoldDB" id="A0AAW1YB40"/>
<evidence type="ECO:0000313" key="1">
    <source>
        <dbReference type="EMBL" id="KAK9945240.1"/>
    </source>
</evidence>
<dbReference type="PANTHER" id="PTHR24121:SF15">
    <property type="entry name" value="ANKYRIN REPEAT PROTEIN"/>
    <property type="match status" value="1"/>
</dbReference>
<reference evidence="1 2" key="1">
    <citation type="journal article" date="2023" name="G3 (Bethesda)">
        <title>A chromosome-length genome assembly and annotation of blackberry (Rubus argutus, cv. 'Hillquist').</title>
        <authorList>
            <person name="Bruna T."/>
            <person name="Aryal R."/>
            <person name="Dudchenko O."/>
            <person name="Sargent D.J."/>
            <person name="Mead D."/>
            <person name="Buti M."/>
            <person name="Cavallini A."/>
            <person name="Hytonen T."/>
            <person name="Andres J."/>
            <person name="Pham M."/>
            <person name="Weisz D."/>
            <person name="Mascagni F."/>
            <person name="Usai G."/>
            <person name="Natali L."/>
            <person name="Bassil N."/>
            <person name="Fernandez G.E."/>
            <person name="Lomsadze A."/>
            <person name="Armour M."/>
            <person name="Olukolu B."/>
            <person name="Poorten T."/>
            <person name="Britton C."/>
            <person name="Davik J."/>
            <person name="Ashrafi H."/>
            <person name="Aiden E.L."/>
            <person name="Borodovsky M."/>
            <person name="Worthington M."/>
        </authorList>
    </citation>
    <scope>NUCLEOTIDE SEQUENCE [LARGE SCALE GENOMIC DNA]</scope>
    <source>
        <strain evidence="1">PI 553951</strain>
    </source>
</reference>
<gene>
    <name evidence="1" type="ORF">M0R45_010765</name>
</gene>
<dbReference type="SMART" id="SM00248">
    <property type="entry name" value="ANK"/>
    <property type="match status" value="3"/>
</dbReference>
<dbReference type="Pfam" id="PF12796">
    <property type="entry name" value="Ank_2"/>
    <property type="match status" value="1"/>
</dbReference>
<evidence type="ECO:0000313" key="2">
    <source>
        <dbReference type="Proteomes" id="UP001457282"/>
    </source>
</evidence>
<accession>A0AAW1YB40</accession>
<dbReference type="InterPro" id="IPR036770">
    <property type="entry name" value="Ankyrin_rpt-contain_sf"/>
</dbReference>
<organism evidence="1 2">
    <name type="scientific">Rubus argutus</name>
    <name type="common">Southern blackberry</name>
    <dbReference type="NCBI Taxonomy" id="59490"/>
    <lineage>
        <taxon>Eukaryota</taxon>
        <taxon>Viridiplantae</taxon>
        <taxon>Streptophyta</taxon>
        <taxon>Embryophyta</taxon>
        <taxon>Tracheophyta</taxon>
        <taxon>Spermatophyta</taxon>
        <taxon>Magnoliopsida</taxon>
        <taxon>eudicotyledons</taxon>
        <taxon>Gunneridae</taxon>
        <taxon>Pentapetalae</taxon>
        <taxon>rosids</taxon>
        <taxon>fabids</taxon>
        <taxon>Rosales</taxon>
        <taxon>Rosaceae</taxon>
        <taxon>Rosoideae</taxon>
        <taxon>Rosoideae incertae sedis</taxon>
        <taxon>Rubus</taxon>
    </lineage>
</organism>